<dbReference type="EMBL" id="BMEO01000003">
    <property type="protein sequence ID" value="GGF91145.1"/>
    <property type="molecule type" value="Genomic_DNA"/>
</dbReference>
<name>A0A917CMK2_9GAMM</name>
<evidence type="ECO:0000313" key="3">
    <source>
        <dbReference type="Proteomes" id="UP000605253"/>
    </source>
</evidence>
<accession>A0A917CMK2</accession>
<proteinExistence type="predicted"/>
<gene>
    <name evidence="2" type="ORF">GCM10011365_10430</name>
</gene>
<reference evidence="2" key="1">
    <citation type="journal article" date="2014" name="Int. J. Syst. Evol. Microbiol.">
        <title>Complete genome sequence of Corynebacterium casei LMG S-19264T (=DSM 44701T), isolated from a smear-ripened cheese.</title>
        <authorList>
            <consortium name="US DOE Joint Genome Institute (JGI-PGF)"/>
            <person name="Walter F."/>
            <person name="Albersmeier A."/>
            <person name="Kalinowski J."/>
            <person name="Ruckert C."/>
        </authorList>
    </citation>
    <scope>NUCLEOTIDE SEQUENCE</scope>
    <source>
        <strain evidence="2">CGMCC 1.12181</strain>
    </source>
</reference>
<keyword evidence="1" id="KW-0732">Signal</keyword>
<dbReference type="RefSeq" id="WP_188364633.1">
    <property type="nucleotide sequence ID" value="NZ_BAABJF010000017.1"/>
</dbReference>
<sequence>MKDLMLIVLFLSASTVTRANPSADVYRQTLSCGKAGCAVTCYQPGDRWQSFLQTAGDIELTYFLSTGVRQLKAPMPDGSFTVLDTHPTYQSCKITGVVARAQTDEPVRHQ</sequence>
<comment type="caution">
    <text evidence="2">The sequence shown here is derived from an EMBL/GenBank/DDBJ whole genome shotgun (WGS) entry which is preliminary data.</text>
</comment>
<dbReference type="Proteomes" id="UP000605253">
    <property type="component" value="Unassembled WGS sequence"/>
</dbReference>
<dbReference type="AlphaFoldDB" id="A0A917CMK2"/>
<reference evidence="2" key="2">
    <citation type="submission" date="2020-09" db="EMBL/GenBank/DDBJ databases">
        <authorList>
            <person name="Sun Q."/>
            <person name="Zhou Y."/>
        </authorList>
    </citation>
    <scope>NUCLEOTIDE SEQUENCE</scope>
    <source>
        <strain evidence="2">CGMCC 1.12181</strain>
    </source>
</reference>
<evidence type="ECO:0000313" key="2">
    <source>
        <dbReference type="EMBL" id="GGF91145.1"/>
    </source>
</evidence>
<feature type="chain" id="PRO_5037805943" evidence="1">
    <location>
        <begin position="20"/>
        <end position="110"/>
    </location>
</feature>
<evidence type="ECO:0000256" key="1">
    <source>
        <dbReference type="SAM" id="SignalP"/>
    </source>
</evidence>
<organism evidence="2 3">
    <name type="scientific">Marinicella pacifica</name>
    <dbReference type="NCBI Taxonomy" id="1171543"/>
    <lineage>
        <taxon>Bacteria</taxon>
        <taxon>Pseudomonadati</taxon>
        <taxon>Pseudomonadota</taxon>
        <taxon>Gammaproteobacteria</taxon>
        <taxon>Lysobacterales</taxon>
        <taxon>Marinicellaceae</taxon>
        <taxon>Marinicella</taxon>
    </lineage>
</organism>
<keyword evidence="3" id="KW-1185">Reference proteome</keyword>
<protein>
    <submittedName>
        <fullName evidence="2">Uncharacterized protein</fullName>
    </submittedName>
</protein>
<feature type="signal peptide" evidence="1">
    <location>
        <begin position="1"/>
        <end position="19"/>
    </location>
</feature>